<keyword evidence="1" id="KW-0812">Transmembrane</keyword>
<accession>A0A517VT54</accession>
<evidence type="ECO:0000313" key="2">
    <source>
        <dbReference type="EMBL" id="QDT96185.1"/>
    </source>
</evidence>
<dbReference type="RefSeq" id="WP_144983892.1">
    <property type="nucleotide sequence ID" value="NZ_CP037920.1"/>
</dbReference>
<keyword evidence="1" id="KW-1133">Transmembrane helix</keyword>
<protein>
    <submittedName>
        <fullName evidence="2">Uncharacterized protein</fullName>
    </submittedName>
</protein>
<feature type="transmembrane region" description="Helical" evidence="1">
    <location>
        <begin position="83"/>
        <end position="106"/>
    </location>
</feature>
<dbReference type="Proteomes" id="UP000318704">
    <property type="component" value="Chromosome"/>
</dbReference>
<organism evidence="2 3">
    <name type="scientific">Gimesia aquarii</name>
    <dbReference type="NCBI Taxonomy" id="2527964"/>
    <lineage>
        <taxon>Bacteria</taxon>
        <taxon>Pseudomonadati</taxon>
        <taxon>Planctomycetota</taxon>
        <taxon>Planctomycetia</taxon>
        <taxon>Planctomycetales</taxon>
        <taxon>Planctomycetaceae</taxon>
        <taxon>Gimesia</taxon>
    </lineage>
</organism>
<sequence length="481" mass="54552">MVWPEISIENFPPERDDEPSSLRQDILDELTDHFACALNRELLKNSDQQLARERVIKQFGDPVKIAHQLWLDAMKEKIMSQRIMTGVSVVMAVCCLAVVSISWMLFQESQRMNQELLSQVAAMVDRPVPAATTTMDPQFLKQMEILLEKQATQANSGSEEMNSILFQLVAESKEGTPSAGFKGFLSKYEGQQIEFAVDAVSDATGKLDFGKLPWGKYYMSLHAPWGEIVDLFQITTIPGRKFEQTLVCPAKAPEDVAVQFQVNWQNKPAGEEFYLLCDFRSQSFNRSKKVKEYSLSSFRELGDRSWVYLHDLSLESRENVYLIEVKNNRATPCTLNADGSIEKINLEKLVWSPTVEILEGQYLAPAIYLIQKNELSQLAEINSMESIKVIRFKQNGFEIPEARYGLPFAGLIVSPFKRLEIEPSMVVDKTPTELKQIHGLLKYPVTKTYSATKKNQPNVWKIDIPDLYPITQESGSSNSAL</sequence>
<dbReference type="KEGG" id="gaw:V144x_16380"/>
<keyword evidence="1" id="KW-0472">Membrane</keyword>
<proteinExistence type="predicted"/>
<reference evidence="2 3" key="1">
    <citation type="submission" date="2019-03" db="EMBL/GenBank/DDBJ databases">
        <title>Deep-cultivation of Planctomycetes and their phenomic and genomic characterization uncovers novel biology.</title>
        <authorList>
            <person name="Wiegand S."/>
            <person name="Jogler M."/>
            <person name="Boedeker C."/>
            <person name="Pinto D."/>
            <person name="Vollmers J."/>
            <person name="Rivas-Marin E."/>
            <person name="Kohn T."/>
            <person name="Peeters S.H."/>
            <person name="Heuer A."/>
            <person name="Rast P."/>
            <person name="Oberbeckmann S."/>
            <person name="Bunk B."/>
            <person name="Jeske O."/>
            <person name="Meyerdierks A."/>
            <person name="Storesund J.E."/>
            <person name="Kallscheuer N."/>
            <person name="Luecker S."/>
            <person name="Lage O.M."/>
            <person name="Pohl T."/>
            <person name="Merkel B.J."/>
            <person name="Hornburger P."/>
            <person name="Mueller R.-W."/>
            <person name="Bruemmer F."/>
            <person name="Labrenz M."/>
            <person name="Spormann A.M."/>
            <person name="Op den Camp H."/>
            <person name="Overmann J."/>
            <person name="Amann R."/>
            <person name="Jetten M.S.M."/>
            <person name="Mascher T."/>
            <person name="Medema M.H."/>
            <person name="Devos D.P."/>
            <person name="Kaster A.-K."/>
            <person name="Ovreas L."/>
            <person name="Rohde M."/>
            <person name="Galperin M.Y."/>
            <person name="Jogler C."/>
        </authorList>
    </citation>
    <scope>NUCLEOTIDE SEQUENCE [LARGE SCALE GENOMIC DNA]</scope>
    <source>
        <strain evidence="2 3">V144</strain>
    </source>
</reference>
<evidence type="ECO:0000256" key="1">
    <source>
        <dbReference type="SAM" id="Phobius"/>
    </source>
</evidence>
<name>A0A517VT54_9PLAN</name>
<gene>
    <name evidence="2" type="ORF">V144x_16380</name>
</gene>
<dbReference type="AlphaFoldDB" id="A0A517VT54"/>
<evidence type="ECO:0000313" key="3">
    <source>
        <dbReference type="Proteomes" id="UP000318704"/>
    </source>
</evidence>
<dbReference type="EMBL" id="CP037920">
    <property type="protein sequence ID" value="QDT96185.1"/>
    <property type="molecule type" value="Genomic_DNA"/>
</dbReference>